<keyword evidence="9" id="KW-0406">Ion transport</keyword>
<dbReference type="OrthoDB" id="427456at2759"/>
<keyword evidence="4" id="KW-1003">Cell membrane</keyword>
<keyword evidence="8 13" id="KW-0175">Coiled coil</keyword>
<evidence type="ECO:0000256" key="11">
    <source>
        <dbReference type="ARBA" id="ARBA00023303"/>
    </source>
</evidence>
<feature type="region of interest" description="Disordered" evidence="14">
    <location>
        <begin position="216"/>
        <end position="245"/>
    </location>
</feature>
<feature type="domain" description="Ion transport" evidence="16">
    <location>
        <begin position="47"/>
        <end position="161"/>
    </location>
</feature>
<evidence type="ECO:0000259" key="16">
    <source>
        <dbReference type="Pfam" id="PF00520"/>
    </source>
</evidence>
<keyword evidence="11" id="KW-0407">Ion channel</keyword>
<evidence type="ECO:0000256" key="6">
    <source>
        <dbReference type="ARBA" id="ARBA00022882"/>
    </source>
</evidence>
<protein>
    <recommendedName>
        <fullName evidence="2">Voltage-gated hydrogen channel 1</fullName>
    </recommendedName>
    <alternativeName>
        <fullName evidence="12">Hydrogen voltage-gated channel 1</fullName>
    </alternativeName>
</protein>
<evidence type="ECO:0000313" key="17">
    <source>
        <dbReference type="EMBL" id="KAF9953592.1"/>
    </source>
</evidence>
<evidence type="ECO:0000256" key="4">
    <source>
        <dbReference type="ARBA" id="ARBA00022475"/>
    </source>
</evidence>
<proteinExistence type="predicted"/>
<feature type="transmembrane region" description="Helical" evidence="15">
    <location>
        <begin position="116"/>
        <end position="138"/>
    </location>
</feature>
<accession>A0A9P6IYE7</accession>
<evidence type="ECO:0000256" key="5">
    <source>
        <dbReference type="ARBA" id="ARBA00022692"/>
    </source>
</evidence>
<evidence type="ECO:0000313" key="18">
    <source>
        <dbReference type="Proteomes" id="UP000749646"/>
    </source>
</evidence>
<reference evidence="17" key="1">
    <citation type="journal article" date="2020" name="Fungal Divers.">
        <title>Resolving the Mortierellaceae phylogeny through synthesis of multi-gene phylogenetics and phylogenomics.</title>
        <authorList>
            <person name="Vandepol N."/>
            <person name="Liber J."/>
            <person name="Desiro A."/>
            <person name="Na H."/>
            <person name="Kennedy M."/>
            <person name="Barry K."/>
            <person name="Grigoriev I.V."/>
            <person name="Miller A.N."/>
            <person name="O'Donnell K."/>
            <person name="Stajich J.E."/>
            <person name="Bonito G."/>
        </authorList>
    </citation>
    <scope>NUCLEOTIDE SEQUENCE</scope>
    <source>
        <strain evidence="17">MES-2147</strain>
    </source>
</reference>
<dbReference type="PANTHER" id="PTHR46480">
    <property type="entry name" value="F20B24.22"/>
    <property type="match status" value="1"/>
</dbReference>
<feature type="compositionally biased region" description="Polar residues" evidence="14">
    <location>
        <begin position="227"/>
        <end position="241"/>
    </location>
</feature>
<keyword evidence="5 15" id="KW-0812">Transmembrane</keyword>
<keyword evidence="18" id="KW-1185">Reference proteome</keyword>
<dbReference type="Proteomes" id="UP000749646">
    <property type="component" value="Unassembled WGS sequence"/>
</dbReference>
<name>A0A9P6IYE7_9FUNG</name>
<evidence type="ECO:0000256" key="15">
    <source>
        <dbReference type="SAM" id="Phobius"/>
    </source>
</evidence>
<evidence type="ECO:0000256" key="8">
    <source>
        <dbReference type="ARBA" id="ARBA00023054"/>
    </source>
</evidence>
<dbReference type="EMBL" id="JAAAHW010006894">
    <property type="protein sequence ID" value="KAF9953592.1"/>
    <property type="molecule type" value="Genomic_DNA"/>
</dbReference>
<evidence type="ECO:0000256" key="9">
    <source>
        <dbReference type="ARBA" id="ARBA00023065"/>
    </source>
</evidence>
<keyword evidence="10 15" id="KW-0472">Membrane</keyword>
<evidence type="ECO:0000256" key="14">
    <source>
        <dbReference type="SAM" id="MobiDB-lite"/>
    </source>
</evidence>
<keyword evidence="7 15" id="KW-1133">Transmembrane helix</keyword>
<evidence type="ECO:0000256" key="13">
    <source>
        <dbReference type="SAM" id="Coils"/>
    </source>
</evidence>
<evidence type="ECO:0000256" key="3">
    <source>
        <dbReference type="ARBA" id="ARBA00022448"/>
    </source>
</evidence>
<feature type="region of interest" description="Disordered" evidence="14">
    <location>
        <begin position="1"/>
        <end position="21"/>
    </location>
</feature>
<sequence length="330" mass="37726">MAHQASYGTIPTSESEQDPFTHQDEELSNLARTRHAVGEIIESKRSHILILVLTIVDVLLVMAQIAATLLELDTKEVEWLLELFAHASLVIVSFFLFEIILKLFAFGLRYFWKSTLFGVLHLADAMIVVISFFLEIFLKGAEQELGSLLIIFRLWRVIKLTGTITIKTVEQSQELVNDLEARVKQLEHQLRESEKEIHRLHPKCLLKVAVDAKLQRSEGTDPDDTGTKSQEQIAESNSLASSARRATMDPVPEDLLILEQRVCRLRDHGGCLDNIYALEMLPEDRLDRDIQLLEIMRDTFIEMGNSSNTSIERYNKMIEVTSNQRQQLKD</sequence>
<comment type="subcellular location">
    <subcellularLocation>
        <location evidence="1">Cell membrane</location>
        <topology evidence="1">Multi-pass membrane protein</topology>
    </subcellularLocation>
</comment>
<dbReference type="InterPro" id="IPR027359">
    <property type="entry name" value="Volt_channel_dom_sf"/>
</dbReference>
<dbReference type="GO" id="GO:0005886">
    <property type="term" value="C:plasma membrane"/>
    <property type="evidence" value="ECO:0007669"/>
    <property type="project" value="UniProtKB-SubCell"/>
</dbReference>
<dbReference type="Gene3D" id="1.20.120.350">
    <property type="entry name" value="Voltage-gated potassium channels. Chain C"/>
    <property type="match status" value="1"/>
</dbReference>
<dbReference type="InterPro" id="IPR005821">
    <property type="entry name" value="Ion_trans_dom"/>
</dbReference>
<dbReference type="Pfam" id="PF00520">
    <property type="entry name" value="Ion_trans"/>
    <property type="match status" value="1"/>
</dbReference>
<dbReference type="PANTHER" id="PTHR46480:SF1">
    <property type="entry name" value="VOLTAGE-GATED HYDROGEN CHANNEL 1"/>
    <property type="match status" value="1"/>
</dbReference>
<feature type="transmembrane region" description="Helical" evidence="15">
    <location>
        <begin position="48"/>
        <end position="67"/>
    </location>
</feature>
<evidence type="ECO:0000256" key="2">
    <source>
        <dbReference type="ARBA" id="ARBA00015897"/>
    </source>
</evidence>
<dbReference type="GO" id="GO:0034702">
    <property type="term" value="C:monoatomic ion channel complex"/>
    <property type="evidence" value="ECO:0007669"/>
    <property type="project" value="UniProtKB-KW"/>
</dbReference>
<evidence type="ECO:0000256" key="10">
    <source>
        <dbReference type="ARBA" id="ARBA00023136"/>
    </source>
</evidence>
<feature type="transmembrane region" description="Helical" evidence="15">
    <location>
        <begin position="79"/>
        <end position="104"/>
    </location>
</feature>
<evidence type="ECO:0000256" key="7">
    <source>
        <dbReference type="ARBA" id="ARBA00022989"/>
    </source>
</evidence>
<evidence type="ECO:0000256" key="1">
    <source>
        <dbReference type="ARBA" id="ARBA00004651"/>
    </source>
</evidence>
<organism evidence="17 18">
    <name type="scientific">Modicella reniformis</name>
    <dbReference type="NCBI Taxonomy" id="1440133"/>
    <lineage>
        <taxon>Eukaryota</taxon>
        <taxon>Fungi</taxon>
        <taxon>Fungi incertae sedis</taxon>
        <taxon>Mucoromycota</taxon>
        <taxon>Mortierellomycotina</taxon>
        <taxon>Mortierellomycetes</taxon>
        <taxon>Mortierellales</taxon>
        <taxon>Mortierellaceae</taxon>
        <taxon>Modicella</taxon>
    </lineage>
</organism>
<evidence type="ECO:0000256" key="12">
    <source>
        <dbReference type="ARBA" id="ARBA00031989"/>
    </source>
</evidence>
<keyword evidence="6" id="KW-0851">Voltage-gated channel</keyword>
<feature type="coiled-coil region" evidence="13">
    <location>
        <begin position="169"/>
        <end position="196"/>
    </location>
</feature>
<feature type="compositionally biased region" description="Polar residues" evidence="14">
    <location>
        <begin position="1"/>
        <end position="18"/>
    </location>
</feature>
<dbReference type="InterPro" id="IPR031846">
    <property type="entry name" value="Hvcn1"/>
</dbReference>
<dbReference type="SUPFAM" id="SSF81324">
    <property type="entry name" value="Voltage-gated potassium channels"/>
    <property type="match status" value="1"/>
</dbReference>
<comment type="caution">
    <text evidence="17">The sequence shown here is derived from an EMBL/GenBank/DDBJ whole genome shotgun (WGS) entry which is preliminary data.</text>
</comment>
<gene>
    <name evidence="17" type="ORF">BGZ65_004583</name>
</gene>
<dbReference type="GO" id="GO:0030171">
    <property type="term" value="F:voltage-gated proton channel activity"/>
    <property type="evidence" value="ECO:0007669"/>
    <property type="project" value="InterPro"/>
</dbReference>
<keyword evidence="3" id="KW-0813">Transport</keyword>
<dbReference type="AlphaFoldDB" id="A0A9P6IYE7"/>